<evidence type="ECO:0000313" key="2">
    <source>
        <dbReference type="EMBL" id="AUW92830.1"/>
    </source>
</evidence>
<evidence type="ECO:0000256" key="1">
    <source>
        <dbReference type="SAM" id="MobiDB-lite"/>
    </source>
</evidence>
<reference evidence="2 3" key="1">
    <citation type="journal article" date="2019" name="Sci. Rep.">
        <title>Sulfobacillus thermotolerans: new insights into resistance and metabolic capacities of acidophilic chemolithotrophs.</title>
        <authorList>
            <person name="Panyushkina A.E."/>
            <person name="Babenko V.V."/>
            <person name="Nikitina A.S."/>
            <person name="Selezneva O.V."/>
            <person name="Tsaplina I.A."/>
            <person name="Letarova M.A."/>
            <person name="Kostryukova E.S."/>
            <person name="Letarov A.V."/>
        </authorList>
    </citation>
    <scope>NUCLEOTIDE SEQUENCE [LARGE SCALE GENOMIC DNA]</scope>
    <source>
        <strain evidence="2 3">Kr1</strain>
    </source>
</reference>
<gene>
    <name evidence="2" type="ORF">BXT84_01725</name>
</gene>
<feature type="compositionally biased region" description="Acidic residues" evidence="1">
    <location>
        <begin position="67"/>
        <end position="77"/>
    </location>
</feature>
<dbReference type="Proteomes" id="UP000325292">
    <property type="component" value="Chromosome"/>
</dbReference>
<dbReference type="EMBL" id="CP019454">
    <property type="protein sequence ID" value="AUW92830.1"/>
    <property type="molecule type" value="Genomic_DNA"/>
</dbReference>
<keyword evidence="3" id="KW-1185">Reference proteome</keyword>
<name>A0ABM6RN86_9FIRM</name>
<accession>A0ABM6RN86</accession>
<sequence>MVLMPNNGPDEATKPHTMAFPKEGNLSTDHAPLRGRWSERTVPEPSVPVEESRQGSPSEPVAPTEPESTDPEPEMPTDEIQTPPTIPNPAVPLVEDLRHLIRTLDALASAFETIDTLLHQDIGAQAPASSSEASEPRPTTAFADILTRPNARPDLHSVLRQYLLR</sequence>
<proteinExistence type="predicted"/>
<feature type="region of interest" description="Disordered" evidence="1">
    <location>
        <begin position="1"/>
        <end position="91"/>
    </location>
</feature>
<protein>
    <submittedName>
        <fullName evidence="2">Uncharacterized protein</fullName>
    </submittedName>
</protein>
<evidence type="ECO:0000313" key="3">
    <source>
        <dbReference type="Proteomes" id="UP000325292"/>
    </source>
</evidence>
<organism evidence="2 3">
    <name type="scientific">Sulfobacillus thermotolerans</name>
    <dbReference type="NCBI Taxonomy" id="338644"/>
    <lineage>
        <taxon>Bacteria</taxon>
        <taxon>Bacillati</taxon>
        <taxon>Bacillota</taxon>
        <taxon>Clostridia</taxon>
        <taxon>Eubacteriales</taxon>
        <taxon>Clostridiales Family XVII. Incertae Sedis</taxon>
        <taxon>Sulfobacillus</taxon>
    </lineage>
</organism>